<dbReference type="InterPro" id="IPR050767">
    <property type="entry name" value="Sel1_AlgK"/>
</dbReference>
<protein>
    <recommendedName>
        <fullName evidence="2">Sel1 repeat family protein</fullName>
    </recommendedName>
</protein>
<dbReference type="PANTHER" id="PTHR11102:SF160">
    <property type="entry name" value="ERAD-ASSOCIATED E3 UBIQUITIN-PROTEIN LIGASE COMPONENT HRD3"/>
    <property type="match status" value="1"/>
</dbReference>
<gene>
    <name evidence="1" type="ORF">METZ01_LOCUS480065</name>
</gene>
<dbReference type="SUPFAM" id="SSF81901">
    <property type="entry name" value="HCP-like"/>
    <property type="match status" value="1"/>
</dbReference>
<accession>A0A383C4V7</accession>
<dbReference type="SMART" id="SM00671">
    <property type="entry name" value="SEL1"/>
    <property type="match status" value="3"/>
</dbReference>
<dbReference type="AlphaFoldDB" id="A0A383C4V7"/>
<dbReference type="EMBL" id="UINC01205846">
    <property type="protein sequence ID" value="SVE27211.1"/>
    <property type="molecule type" value="Genomic_DNA"/>
</dbReference>
<proteinExistence type="predicted"/>
<dbReference type="PANTHER" id="PTHR11102">
    <property type="entry name" value="SEL-1-LIKE PROTEIN"/>
    <property type="match status" value="1"/>
</dbReference>
<reference evidence="1" key="1">
    <citation type="submission" date="2018-05" db="EMBL/GenBank/DDBJ databases">
        <authorList>
            <person name="Lanie J.A."/>
            <person name="Ng W.-L."/>
            <person name="Kazmierczak K.M."/>
            <person name="Andrzejewski T.M."/>
            <person name="Davidsen T.M."/>
            <person name="Wayne K.J."/>
            <person name="Tettelin H."/>
            <person name="Glass J.I."/>
            <person name="Rusch D."/>
            <person name="Podicherti R."/>
            <person name="Tsui H.-C.T."/>
            <person name="Winkler M.E."/>
        </authorList>
    </citation>
    <scope>NUCLEOTIDE SEQUENCE</scope>
</reference>
<organism evidence="1">
    <name type="scientific">marine metagenome</name>
    <dbReference type="NCBI Taxonomy" id="408172"/>
    <lineage>
        <taxon>unclassified sequences</taxon>
        <taxon>metagenomes</taxon>
        <taxon>ecological metagenomes</taxon>
    </lineage>
</organism>
<dbReference type="InterPro" id="IPR006597">
    <property type="entry name" value="Sel1-like"/>
</dbReference>
<sequence length="124" mass="14185">NKDDPEAQMVVAAYYENGKGGLKRNSTRVVEWQTKAADLNYPPAQVTLARRYINGSSVSRDYEKAMNLLKSAIEEKYPDAYYYLAEMYERGRGTKKDKATALKFYWQAKQLGMEAATAKIQRLD</sequence>
<evidence type="ECO:0000313" key="1">
    <source>
        <dbReference type="EMBL" id="SVE27211.1"/>
    </source>
</evidence>
<evidence type="ECO:0008006" key="2">
    <source>
        <dbReference type="Google" id="ProtNLM"/>
    </source>
</evidence>
<name>A0A383C4V7_9ZZZZ</name>
<feature type="non-terminal residue" evidence="1">
    <location>
        <position position="1"/>
    </location>
</feature>
<dbReference type="Pfam" id="PF08238">
    <property type="entry name" value="Sel1"/>
    <property type="match status" value="3"/>
</dbReference>
<dbReference type="Gene3D" id="1.25.40.10">
    <property type="entry name" value="Tetratricopeptide repeat domain"/>
    <property type="match status" value="1"/>
</dbReference>
<dbReference type="InterPro" id="IPR011990">
    <property type="entry name" value="TPR-like_helical_dom_sf"/>
</dbReference>